<evidence type="ECO:0000313" key="2">
    <source>
        <dbReference type="Proteomes" id="UP000325081"/>
    </source>
</evidence>
<name>A0A5A7R301_STRAF</name>
<reference evidence="2" key="1">
    <citation type="journal article" date="2019" name="Curr. Biol.">
        <title>Genome Sequence of Striga asiatica Provides Insight into the Evolution of Plant Parasitism.</title>
        <authorList>
            <person name="Yoshida S."/>
            <person name="Kim S."/>
            <person name="Wafula E.K."/>
            <person name="Tanskanen J."/>
            <person name="Kim Y.M."/>
            <person name="Honaas L."/>
            <person name="Yang Z."/>
            <person name="Spallek T."/>
            <person name="Conn C.E."/>
            <person name="Ichihashi Y."/>
            <person name="Cheong K."/>
            <person name="Cui S."/>
            <person name="Der J.P."/>
            <person name="Gundlach H."/>
            <person name="Jiao Y."/>
            <person name="Hori C."/>
            <person name="Ishida J.K."/>
            <person name="Kasahara H."/>
            <person name="Kiba T."/>
            <person name="Kim M.S."/>
            <person name="Koo N."/>
            <person name="Laohavisit A."/>
            <person name="Lee Y.H."/>
            <person name="Lumba S."/>
            <person name="McCourt P."/>
            <person name="Mortimer J.C."/>
            <person name="Mutuku J.M."/>
            <person name="Nomura T."/>
            <person name="Sasaki-Sekimoto Y."/>
            <person name="Seto Y."/>
            <person name="Wang Y."/>
            <person name="Wakatake T."/>
            <person name="Sakakibara H."/>
            <person name="Demura T."/>
            <person name="Yamaguchi S."/>
            <person name="Yoneyama K."/>
            <person name="Manabe R.I."/>
            <person name="Nelson D.C."/>
            <person name="Schulman A.H."/>
            <person name="Timko M.P."/>
            <person name="dePamphilis C.W."/>
            <person name="Choi D."/>
            <person name="Shirasu K."/>
        </authorList>
    </citation>
    <scope>NUCLEOTIDE SEQUENCE [LARGE SCALE GENOMIC DNA]</scope>
    <source>
        <strain evidence="2">cv. UVA1</strain>
    </source>
</reference>
<evidence type="ECO:0000313" key="1">
    <source>
        <dbReference type="EMBL" id="GER51798.1"/>
    </source>
</evidence>
<organism evidence="1 2">
    <name type="scientific">Striga asiatica</name>
    <name type="common">Asiatic witchweed</name>
    <name type="synonym">Buchnera asiatica</name>
    <dbReference type="NCBI Taxonomy" id="4170"/>
    <lineage>
        <taxon>Eukaryota</taxon>
        <taxon>Viridiplantae</taxon>
        <taxon>Streptophyta</taxon>
        <taxon>Embryophyta</taxon>
        <taxon>Tracheophyta</taxon>
        <taxon>Spermatophyta</taxon>
        <taxon>Magnoliopsida</taxon>
        <taxon>eudicotyledons</taxon>
        <taxon>Gunneridae</taxon>
        <taxon>Pentapetalae</taxon>
        <taxon>asterids</taxon>
        <taxon>lamiids</taxon>
        <taxon>Lamiales</taxon>
        <taxon>Orobanchaceae</taxon>
        <taxon>Buchnereae</taxon>
        <taxon>Striga</taxon>
    </lineage>
</organism>
<dbReference type="EMBL" id="BKCP01009937">
    <property type="protein sequence ID" value="GER51798.1"/>
    <property type="molecule type" value="Genomic_DNA"/>
</dbReference>
<sequence length="147" mass="16706">MPKLSEVSIERKLVGYKKGKEKGSLAQLTSSPTLRHLSFQNSTFCRILLETSILLHPFFILFSLALPRPEMGLIKRRKSNDLDSDRLSRQFSRLVKTKRELARSITSSLSSPFASSIFKPPGRGFGQLHRAFRVDLMPFELPTNEAK</sequence>
<keyword evidence="2" id="KW-1185">Reference proteome</keyword>
<dbReference type="Proteomes" id="UP000325081">
    <property type="component" value="Unassembled WGS sequence"/>
</dbReference>
<proteinExistence type="predicted"/>
<dbReference type="AlphaFoldDB" id="A0A5A7R301"/>
<protein>
    <submittedName>
        <fullName evidence="1">Tubulin polymerization-promoting protein</fullName>
    </submittedName>
</protein>
<accession>A0A5A7R301</accession>
<gene>
    <name evidence="1" type="ORF">STAS_29214</name>
</gene>
<comment type="caution">
    <text evidence="1">The sequence shown here is derived from an EMBL/GenBank/DDBJ whole genome shotgun (WGS) entry which is preliminary data.</text>
</comment>